<feature type="compositionally biased region" description="Low complexity" evidence="1">
    <location>
        <begin position="262"/>
        <end position="272"/>
    </location>
</feature>
<dbReference type="PROSITE" id="PS51257">
    <property type="entry name" value="PROKAR_LIPOPROTEIN"/>
    <property type="match status" value="1"/>
</dbReference>
<feature type="region of interest" description="Disordered" evidence="1">
    <location>
        <begin position="253"/>
        <end position="272"/>
    </location>
</feature>
<dbReference type="PANTHER" id="PTHR11895">
    <property type="entry name" value="TRANSAMIDASE"/>
    <property type="match status" value="1"/>
</dbReference>
<accession>A0A1B7Z3H1</accession>
<evidence type="ECO:0000256" key="1">
    <source>
        <dbReference type="SAM" id="MobiDB-lite"/>
    </source>
</evidence>
<dbReference type="STRING" id="1836467.BTR34_06425"/>
<evidence type="ECO:0000313" key="3">
    <source>
        <dbReference type="EMBL" id="OBR37238.1"/>
    </source>
</evidence>
<dbReference type="SUPFAM" id="SSF75304">
    <property type="entry name" value="Amidase signature (AS) enzymes"/>
    <property type="match status" value="1"/>
</dbReference>
<dbReference type="Pfam" id="PF01425">
    <property type="entry name" value="Amidase"/>
    <property type="match status" value="1"/>
</dbReference>
<dbReference type="Gene3D" id="3.90.1300.10">
    <property type="entry name" value="Amidase signature (AS) domain"/>
    <property type="match status" value="1"/>
</dbReference>
<proteinExistence type="predicted"/>
<dbReference type="InterPro" id="IPR036928">
    <property type="entry name" value="AS_sf"/>
</dbReference>
<keyword evidence="4" id="KW-1185">Reference proteome</keyword>
<dbReference type="InterPro" id="IPR023631">
    <property type="entry name" value="Amidase_dom"/>
</dbReference>
<name>A0A1B7Z3H1_9FLAO</name>
<dbReference type="Proteomes" id="UP000092164">
    <property type="component" value="Unassembled WGS sequence"/>
</dbReference>
<dbReference type="RefSeq" id="WP_068485228.1">
    <property type="nucleotide sequence ID" value="NZ_CP018760.1"/>
</dbReference>
<protein>
    <submittedName>
        <fullName evidence="3">Amidase</fullName>
    </submittedName>
</protein>
<dbReference type="InterPro" id="IPR000120">
    <property type="entry name" value="Amidase"/>
</dbReference>
<evidence type="ECO:0000259" key="2">
    <source>
        <dbReference type="Pfam" id="PF01425"/>
    </source>
</evidence>
<reference evidence="4" key="1">
    <citation type="submission" date="2016-06" db="EMBL/GenBank/DDBJ databases">
        <authorList>
            <person name="Zhan P."/>
        </authorList>
    </citation>
    <scope>NUCLEOTIDE SEQUENCE [LARGE SCALE GENOMIC DNA]</scope>
    <source>
        <strain evidence="4">T28</strain>
    </source>
</reference>
<dbReference type="AlphaFoldDB" id="A0A1B7Z3H1"/>
<dbReference type="OrthoDB" id="9811471at2"/>
<evidence type="ECO:0000313" key="4">
    <source>
        <dbReference type="Proteomes" id="UP000092164"/>
    </source>
</evidence>
<sequence>MYQPTKRLPLLLFFSLFTTLIITSCSSSKNEFSKKDVKRSQKLIGLNFDKKYIDTLYPYLKRNKEGFDSLRKYTLDNDVIPAVRFDPLPLNFSPKSQAGFPLWEIPTDVALPSKKAELAFYSIPKLASLIKNKKISSLELTEFFIERLKKYNPILQCTITITEEMAIEQAKKMDAELAAGNYRGILHGIPYGVKDLMAVEGYKTTWGAEPYRNQQIEITATVVQKLQDAGGVLVAKLVSGSLARGDVWFDGKTKNPWDTEQGATGSSAGSGSATSAGLVPFALGTETLGSITSPSNRNGITGLRPTYGRVSRHGVMSLSWSMDKVGPMARSAEDCAIVYSIITGKDPKDGMTTDYPDGFEPSKDYKSLRIGYLKKDIDKDTSLSKDNLEKALKTFKEMGLTLNEVELPEDVPYSSFDVILRAEAGAFFDDMVRAEEVDKMVEQDQRSRANSLRQARFIPAVEYLQANRHRQVLIEKMQTIMKDYDVLISPTFGNRQLIITNLTGHPVIAIPTGLDKEKHPTSITLVGNIYDEASILLLAKAFQDQTEFDEMHPEGYTD</sequence>
<feature type="domain" description="Amidase" evidence="2">
    <location>
        <begin position="139"/>
        <end position="493"/>
    </location>
</feature>
<dbReference type="KEGG" id="mart:BTR34_06425"/>
<dbReference type="EMBL" id="LZFP01000034">
    <property type="protein sequence ID" value="OBR37238.1"/>
    <property type="molecule type" value="Genomic_DNA"/>
</dbReference>
<gene>
    <name evidence="3" type="ORF">A9200_06185</name>
</gene>
<comment type="caution">
    <text evidence="3">The sequence shown here is derived from an EMBL/GenBank/DDBJ whole genome shotgun (WGS) entry which is preliminary data.</text>
</comment>
<dbReference type="GO" id="GO:0050567">
    <property type="term" value="F:glutaminyl-tRNA synthase (glutamine-hydrolyzing) activity"/>
    <property type="evidence" value="ECO:0007669"/>
    <property type="project" value="TreeGrafter"/>
</dbReference>
<organism evidence="3 4">
    <name type="scientific">Maribacter hydrothermalis</name>
    <dbReference type="NCBI Taxonomy" id="1836467"/>
    <lineage>
        <taxon>Bacteria</taxon>
        <taxon>Pseudomonadati</taxon>
        <taxon>Bacteroidota</taxon>
        <taxon>Flavobacteriia</taxon>
        <taxon>Flavobacteriales</taxon>
        <taxon>Flavobacteriaceae</taxon>
        <taxon>Maribacter</taxon>
    </lineage>
</organism>
<dbReference type="PANTHER" id="PTHR11895:SF73">
    <property type="entry name" value="AMIDASE FAMILY PROTEIN"/>
    <property type="match status" value="1"/>
</dbReference>